<comment type="caution">
    <text evidence="1">The sequence shown here is derived from an EMBL/GenBank/DDBJ whole genome shotgun (WGS) entry which is preliminary data.</text>
</comment>
<accession>A0A448XEE0</accession>
<dbReference type="OrthoDB" id="447251at2759"/>
<evidence type="ECO:0008006" key="3">
    <source>
        <dbReference type="Google" id="ProtNLM"/>
    </source>
</evidence>
<sequence>MIRTTFVSKGGQVIYQPKAIALNYIRGWFCLDMIAAVPFDVILAVKRRELGEENINKVVGNITFVNIINSVHFK</sequence>
<dbReference type="AlphaFoldDB" id="A0A448XEE0"/>
<gene>
    <name evidence="1" type="ORF">PXEA_LOCUS27987</name>
</gene>
<organism evidence="1 2">
    <name type="scientific">Protopolystoma xenopodis</name>
    <dbReference type="NCBI Taxonomy" id="117903"/>
    <lineage>
        <taxon>Eukaryota</taxon>
        <taxon>Metazoa</taxon>
        <taxon>Spiralia</taxon>
        <taxon>Lophotrochozoa</taxon>
        <taxon>Platyhelminthes</taxon>
        <taxon>Monogenea</taxon>
        <taxon>Polyopisthocotylea</taxon>
        <taxon>Polystomatidea</taxon>
        <taxon>Polystomatidae</taxon>
        <taxon>Protopolystoma</taxon>
    </lineage>
</organism>
<reference evidence="1" key="1">
    <citation type="submission" date="2018-11" db="EMBL/GenBank/DDBJ databases">
        <authorList>
            <consortium name="Pathogen Informatics"/>
        </authorList>
    </citation>
    <scope>NUCLEOTIDE SEQUENCE</scope>
</reference>
<evidence type="ECO:0000313" key="2">
    <source>
        <dbReference type="Proteomes" id="UP000784294"/>
    </source>
</evidence>
<dbReference type="PANTHER" id="PTHR10217:SF637">
    <property type="entry name" value="EAG-LIKE K[+] CHANNEL, ISOFORM A"/>
    <property type="match status" value="1"/>
</dbReference>
<dbReference type="GO" id="GO:0005249">
    <property type="term" value="F:voltage-gated potassium channel activity"/>
    <property type="evidence" value="ECO:0007669"/>
    <property type="project" value="TreeGrafter"/>
</dbReference>
<keyword evidence="2" id="KW-1185">Reference proteome</keyword>
<dbReference type="InterPro" id="IPR050818">
    <property type="entry name" value="KCNH_animal-type"/>
</dbReference>
<evidence type="ECO:0000313" key="1">
    <source>
        <dbReference type="EMBL" id="VEL34547.1"/>
    </source>
</evidence>
<dbReference type="EMBL" id="CAAALY010247894">
    <property type="protein sequence ID" value="VEL34547.1"/>
    <property type="molecule type" value="Genomic_DNA"/>
</dbReference>
<proteinExistence type="predicted"/>
<dbReference type="PANTHER" id="PTHR10217">
    <property type="entry name" value="VOLTAGE AND LIGAND GATED POTASSIUM CHANNEL"/>
    <property type="match status" value="1"/>
</dbReference>
<dbReference type="Proteomes" id="UP000784294">
    <property type="component" value="Unassembled WGS sequence"/>
</dbReference>
<dbReference type="GO" id="GO:0005886">
    <property type="term" value="C:plasma membrane"/>
    <property type="evidence" value="ECO:0007669"/>
    <property type="project" value="TreeGrafter"/>
</dbReference>
<name>A0A448XEE0_9PLAT</name>
<protein>
    <recommendedName>
        <fullName evidence="3">Ion transport domain-containing protein</fullName>
    </recommendedName>
</protein>
<dbReference type="GO" id="GO:0042391">
    <property type="term" value="P:regulation of membrane potential"/>
    <property type="evidence" value="ECO:0007669"/>
    <property type="project" value="TreeGrafter"/>
</dbReference>